<evidence type="ECO:0000313" key="7">
    <source>
        <dbReference type="Proteomes" id="UP000185490"/>
    </source>
</evidence>
<keyword evidence="4" id="KW-0472">Membrane</keyword>
<dbReference type="EMBL" id="CP007389">
    <property type="protein sequence ID" value="APT73289.1"/>
    <property type="molecule type" value="Genomic_DNA"/>
</dbReference>
<name>A0ABM6GCP4_9BACT</name>
<reference evidence="6 7" key="1">
    <citation type="submission" date="2014-02" db="EMBL/GenBank/DDBJ databases">
        <title>Diversity of Thermotogales isolates from hydrothermal vents.</title>
        <authorList>
            <person name="Haverkamp T.H.A."/>
            <person name="Lossouarn J."/>
            <person name="Geslin C."/>
            <person name="Nesbo C.L."/>
        </authorList>
    </citation>
    <scope>NUCLEOTIDE SEQUENCE [LARGE SCALE GENOMIC DNA]</scope>
    <source>
        <strain evidence="6 7">431</strain>
    </source>
</reference>
<dbReference type="InterPro" id="IPR001173">
    <property type="entry name" value="Glyco_trans_2-like"/>
</dbReference>
<keyword evidence="2" id="KW-0328">Glycosyltransferase</keyword>
<proteinExistence type="inferred from homology"/>
<gene>
    <name evidence="6" type="ORF">BW47_01205</name>
</gene>
<dbReference type="RefSeq" id="WP_012056453.1">
    <property type="nucleotide sequence ID" value="NZ_CP007389.1"/>
</dbReference>
<evidence type="ECO:0000313" key="6">
    <source>
        <dbReference type="EMBL" id="APT73289.1"/>
    </source>
</evidence>
<feature type="transmembrane region" description="Helical" evidence="4">
    <location>
        <begin position="306"/>
        <end position="326"/>
    </location>
</feature>
<feature type="transmembrane region" description="Helical" evidence="4">
    <location>
        <begin position="6"/>
        <end position="24"/>
    </location>
</feature>
<evidence type="ECO:0000256" key="3">
    <source>
        <dbReference type="ARBA" id="ARBA00022679"/>
    </source>
</evidence>
<dbReference type="Pfam" id="PF00535">
    <property type="entry name" value="Glycos_transf_2"/>
    <property type="match status" value="1"/>
</dbReference>
<dbReference type="PANTHER" id="PTHR43630">
    <property type="entry name" value="POLY-BETA-1,6-N-ACETYL-D-GLUCOSAMINE SYNTHASE"/>
    <property type="match status" value="1"/>
</dbReference>
<dbReference type="SUPFAM" id="SSF53448">
    <property type="entry name" value="Nucleotide-diphospho-sugar transferases"/>
    <property type="match status" value="1"/>
</dbReference>
<evidence type="ECO:0000256" key="1">
    <source>
        <dbReference type="ARBA" id="ARBA00006739"/>
    </source>
</evidence>
<feature type="transmembrane region" description="Helical" evidence="4">
    <location>
        <begin position="281"/>
        <end position="300"/>
    </location>
</feature>
<evidence type="ECO:0000256" key="4">
    <source>
        <dbReference type="SAM" id="Phobius"/>
    </source>
</evidence>
<dbReference type="PANTHER" id="PTHR43630:SF1">
    <property type="entry name" value="POLY-BETA-1,6-N-ACETYL-D-GLUCOSAMINE SYNTHASE"/>
    <property type="match status" value="1"/>
</dbReference>
<accession>A0ABM6GCP4</accession>
<evidence type="ECO:0000256" key="2">
    <source>
        <dbReference type="ARBA" id="ARBA00022676"/>
    </source>
</evidence>
<sequence length="379" mass="44793">MTYTTTFYIATILISLIIVLYGKYKNEKRTNYLHENRNPKYYPLVSVIIPCYNEEAVIGNTIRAVEKNSYKNFEIIVIDDNSTDSTFEIAKGLEKEYNNLKVIKKKGEKGKPQSINEAMEIAKGEIVLIIDADARIPENYISSHVYCFSNPKVEMIFTNFEAYNFRFTPVFIIQEIYFNFVKTIFYSNIIVKMIFMGNGIFFRKSLLERILPIDPTTLVDDFSMATKLSKLKVKEFYSTYPYIKIQFAKSFKDLWKQHKRWYTGGFREMFMRIKEGHHSYLFYYMLTGLVIFLPVISLFVDLIFHIGMFKIVFGLIMAVYILLWISSLDSRQFGFFSLFYSFLYVPLLMIFELLILVYSYITGPFNKKLPWEKVERDKI</sequence>
<keyword evidence="4" id="KW-1133">Transmembrane helix</keyword>
<protein>
    <submittedName>
        <fullName evidence="6">Glycosyl transferase</fullName>
    </submittedName>
</protein>
<feature type="domain" description="Glycosyltransferase 2-like" evidence="5">
    <location>
        <begin position="46"/>
        <end position="208"/>
    </location>
</feature>
<evidence type="ECO:0000259" key="5">
    <source>
        <dbReference type="Pfam" id="PF00535"/>
    </source>
</evidence>
<dbReference type="Gene3D" id="3.90.550.10">
    <property type="entry name" value="Spore Coat Polysaccharide Biosynthesis Protein SpsA, Chain A"/>
    <property type="match status" value="1"/>
</dbReference>
<dbReference type="InterPro" id="IPR029044">
    <property type="entry name" value="Nucleotide-diphossugar_trans"/>
</dbReference>
<dbReference type="Proteomes" id="UP000185490">
    <property type="component" value="Chromosome"/>
</dbReference>
<organism evidence="6 7">
    <name type="scientific">Thermosipho melanesiensis</name>
    <dbReference type="NCBI Taxonomy" id="46541"/>
    <lineage>
        <taxon>Bacteria</taxon>
        <taxon>Thermotogati</taxon>
        <taxon>Thermotogota</taxon>
        <taxon>Thermotogae</taxon>
        <taxon>Thermotogales</taxon>
        <taxon>Fervidobacteriaceae</taxon>
        <taxon>Thermosipho</taxon>
    </lineage>
</organism>
<keyword evidence="7" id="KW-1185">Reference proteome</keyword>
<dbReference type="CDD" id="cd06423">
    <property type="entry name" value="CESA_like"/>
    <property type="match status" value="1"/>
</dbReference>
<keyword evidence="3 6" id="KW-0808">Transferase</keyword>
<dbReference type="GO" id="GO:0016740">
    <property type="term" value="F:transferase activity"/>
    <property type="evidence" value="ECO:0007669"/>
    <property type="project" value="UniProtKB-KW"/>
</dbReference>
<comment type="similarity">
    <text evidence="1">Belongs to the glycosyltransferase 2 family.</text>
</comment>
<feature type="transmembrane region" description="Helical" evidence="4">
    <location>
        <begin position="338"/>
        <end position="361"/>
    </location>
</feature>
<keyword evidence="4" id="KW-0812">Transmembrane</keyword>